<dbReference type="EMBL" id="CP078076">
    <property type="protein sequence ID" value="UPL12730.1"/>
    <property type="molecule type" value="Genomic_DNA"/>
</dbReference>
<dbReference type="RefSeq" id="WP_247981996.1">
    <property type="nucleotide sequence ID" value="NZ_CP078076.1"/>
</dbReference>
<gene>
    <name evidence="1" type="ORF">KV394_17195</name>
</gene>
<evidence type="ECO:0000313" key="2">
    <source>
        <dbReference type="Proteomes" id="UP000831467"/>
    </source>
</evidence>
<proteinExistence type="predicted"/>
<protein>
    <submittedName>
        <fullName evidence="1">DUF4304 domain-containing protein</fullName>
    </submittedName>
</protein>
<organism evidence="1 2">
    <name type="scientific">Microbacterium sufflavum</name>
    <dbReference type="NCBI Taxonomy" id="2851649"/>
    <lineage>
        <taxon>Bacteria</taxon>
        <taxon>Bacillati</taxon>
        <taxon>Actinomycetota</taxon>
        <taxon>Actinomycetes</taxon>
        <taxon>Micrococcales</taxon>
        <taxon>Microbacteriaceae</taxon>
        <taxon>Microbacterium</taxon>
    </lineage>
</organism>
<evidence type="ECO:0000313" key="1">
    <source>
        <dbReference type="EMBL" id="UPL12730.1"/>
    </source>
</evidence>
<name>A0ABY4IKD3_9MICO</name>
<sequence length="578" mass="63123">MALTREALRRELGEALGRPVSSDTDWAEAFAGRASTPRLQLVALLLIMDVSPQLVNGWRHRSAEDDLIRSLPRKKLPWDAETAAFALRAALAIDAMSYVCAPALRGAETAMDAGHRDAELYEALEASVQHLDGLMSGRFASRYGVDKDLKVARRLRASFLPSGVLDLTVVDDGDEWAERARRLARALPVDDIEPIVRHLAALGHKAPSQTWQRQARQHVQSDAGRRLVREWIRAAAETGVAADGHLFTPSNEDLVRAAVVAARWLSSDDVPAPLLGALARQGAATRPPQTESLALRVATAAIDSLVQREAPADTAELEALLESIARRDLVKRIGTALGSEATARAATRDDDLKREKAAAVRAKANPIPRVLRGEVDRLLRDHVDGTMRGFGFRKSGRTWRRTVEDRVEVVDFFSSGLHMSVHYGVLFPALHPEDGVAIHRDPQRVKPYQLDVSIVESAWFAEEDTLERLAARVRSAIVPFLGACGDRARLAAVLTTGEGIPAAEGVRDPVTGHTETTLHLRTRPFTPGIALGALSCVAGDRLSAQAWLDDADAAVDPLSHPRSKAEIDYWRRRLAATE</sequence>
<keyword evidence="2" id="KW-1185">Reference proteome</keyword>
<dbReference type="Proteomes" id="UP000831467">
    <property type="component" value="Chromosome"/>
</dbReference>
<reference evidence="1 2" key="1">
    <citation type="submission" date="2021-06" db="EMBL/GenBank/DDBJ databases">
        <title>Genome-based taxonomic framework of Microbacterium strains isolated from marine environment, the description of four new species and reclassification of four preexisting species.</title>
        <authorList>
            <person name="Lee S.D."/>
            <person name="Kim S.-M."/>
            <person name="Byeon Y.-S."/>
            <person name="Yang H.L."/>
            <person name="Kim I.S."/>
        </authorList>
    </citation>
    <scope>NUCLEOTIDE SEQUENCE [LARGE SCALE GENOMIC DNA]</scope>
    <source>
        <strain evidence="1 2">SSW1-51</strain>
    </source>
</reference>
<accession>A0ABY4IKD3</accession>